<dbReference type="Pfam" id="PF19934">
    <property type="entry name" value="DUF6397"/>
    <property type="match status" value="1"/>
</dbReference>
<name>A0ABY7K5Y1_9ACTN</name>
<evidence type="ECO:0000256" key="1">
    <source>
        <dbReference type="SAM" id="MobiDB-lite"/>
    </source>
</evidence>
<sequence length="304" mass="33804">MTGDTITQPRGASCTPGHAARELGLKRREFDLAVHLGHIRTVPDEGGGGHRRVTRLEIERVRASKGFPDTLLERVRTVGTTEGAAVMEVPPGRFTRLARLGLVVPVAFYLNRYRAVVWMYLAEELRQFASDEKNTPLLKARTPEGMRDQLDAGLDLRPRNWRGRRLGFLLRQSDDPWQQAGALAAFLDPVQIAEIVPDPYERSHLNRFRPGPPVHGAPGSPAARRCEQIMTADDADETGWLRADLTRAVEEARAHRPAPRPATHAHPTAPVHPATPAPPAAPTPESDEHRPSHRLFGWLRRRSG</sequence>
<accession>A0ABY7K5Y1</accession>
<dbReference type="EMBL" id="CP114413">
    <property type="protein sequence ID" value="WAZ19921.1"/>
    <property type="molecule type" value="Genomic_DNA"/>
</dbReference>
<evidence type="ECO:0000313" key="3">
    <source>
        <dbReference type="Proteomes" id="UP001164439"/>
    </source>
</evidence>
<protein>
    <submittedName>
        <fullName evidence="2">DUF6397 family protein</fullName>
    </submittedName>
</protein>
<organism evidence="2 3">
    <name type="scientific">Streptomyces cinnabarinus</name>
    <dbReference type="NCBI Taxonomy" id="67287"/>
    <lineage>
        <taxon>Bacteria</taxon>
        <taxon>Bacillati</taxon>
        <taxon>Actinomycetota</taxon>
        <taxon>Actinomycetes</taxon>
        <taxon>Kitasatosporales</taxon>
        <taxon>Streptomycetaceae</taxon>
        <taxon>Streptomyces</taxon>
    </lineage>
</organism>
<reference evidence="2" key="1">
    <citation type="submission" date="2022-12" db="EMBL/GenBank/DDBJ databases">
        <authorList>
            <person name="Ruckert C."/>
            <person name="Busche T."/>
            <person name="Kalinowski J."/>
            <person name="Wittmann C."/>
        </authorList>
    </citation>
    <scope>NUCLEOTIDE SEQUENCE</scope>
    <source>
        <strain evidence="2">DSM 40467</strain>
    </source>
</reference>
<evidence type="ECO:0000313" key="2">
    <source>
        <dbReference type="EMBL" id="WAZ19921.1"/>
    </source>
</evidence>
<keyword evidence="3" id="KW-1185">Reference proteome</keyword>
<dbReference type="RefSeq" id="WP_269657612.1">
    <property type="nucleotide sequence ID" value="NZ_CP114413.1"/>
</dbReference>
<gene>
    <name evidence="2" type="ORF">STRCI_001007</name>
</gene>
<feature type="compositionally biased region" description="Low complexity" evidence="1">
    <location>
        <begin position="261"/>
        <end position="272"/>
    </location>
</feature>
<feature type="compositionally biased region" description="Pro residues" evidence="1">
    <location>
        <begin position="273"/>
        <end position="282"/>
    </location>
</feature>
<proteinExistence type="predicted"/>
<feature type="region of interest" description="Disordered" evidence="1">
    <location>
        <begin position="250"/>
        <end position="304"/>
    </location>
</feature>
<dbReference type="Proteomes" id="UP001164439">
    <property type="component" value="Chromosome"/>
</dbReference>
<dbReference type="InterPro" id="IPR045652">
    <property type="entry name" value="DUF6397"/>
</dbReference>